<comment type="subcellular location">
    <subcellularLocation>
        <location evidence="1">Endomembrane system</location>
        <topology evidence="1">Multi-pass membrane protein</topology>
    </subcellularLocation>
</comment>
<evidence type="ECO:0000256" key="2">
    <source>
        <dbReference type="ARBA" id="ARBA00022692"/>
    </source>
</evidence>
<evidence type="ECO:0000256" key="1">
    <source>
        <dbReference type="ARBA" id="ARBA00004127"/>
    </source>
</evidence>
<dbReference type="InterPro" id="IPR051689">
    <property type="entry name" value="Sterol_desaturase/TMEM195"/>
</dbReference>
<evidence type="ECO:0000256" key="6">
    <source>
        <dbReference type="ARBA" id="ARBA00023136"/>
    </source>
</evidence>
<evidence type="ECO:0000256" key="8">
    <source>
        <dbReference type="SAM" id="Phobius"/>
    </source>
</evidence>
<dbReference type="PANTHER" id="PTHR21624:SF1">
    <property type="entry name" value="ALKYLGLYCEROL MONOOXYGENASE"/>
    <property type="match status" value="1"/>
</dbReference>
<gene>
    <name evidence="10" type="ORF">SAMN05216289_105215</name>
</gene>
<dbReference type="GO" id="GO:0008610">
    <property type="term" value="P:lipid biosynthetic process"/>
    <property type="evidence" value="ECO:0007669"/>
    <property type="project" value="InterPro"/>
</dbReference>
<evidence type="ECO:0000256" key="3">
    <source>
        <dbReference type="ARBA" id="ARBA00022989"/>
    </source>
</evidence>
<name>A0A1I4WNS1_9GAMM</name>
<evidence type="ECO:0000313" key="10">
    <source>
        <dbReference type="EMBL" id="SFN15451.1"/>
    </source>
</evidence>
<feature type="region of interest" description="Disordered" evidence="7">
    <location>
        <begin position="243"/>
        <end position="270"/>
    </location>
</feature>
<dbReference type="PANTHER" id="PTHR21624">
    <property type="entry name" value="STEROL DESATURASE-RELATED PROTEIN"/>
    <property type="match status" value="1"/>
</dbReference>
<evidence type="ECO:0000259" key="9">
    <source>
        <dbReference type="Pfam" id="PF04116"/>
    </source>
</evidence>
<reference evidence="10 11" key="1">
    <citation type="submission" date="2016-10" db="EMBL/GenBank/DDBJ databases">
        <authorList>
            <person name="de Groot N.N."/>
        </authorList>
    </citation>
    <scope>NUCLEOTIDE SEQUENCE [LARGE SCALE GENOMIC DNA]</scope>
    <source>
        <strain evidence="10 11">CGMCC 1.7659</strain>
    </source>
</reference>
<proteinExistence type="predicted"/>
<evidence type="ECO:0000256" key="7">
    <source>
        <dbReference type="SAM" id="MobiDB-lite"/>
    </source>
</evidence>
<protein>
    <submittedName>
        <fullName evidence="10">Sterol desaturase/sphingolipid hydroxylase, fatty acid hydroxylase superfamily</fullName>
    </submittedName>
</protein>
<keyword evidence="6 8" id="KW-0472">Membrane</keyword>
<dbReference type="GO" id="GO:0006643">
    <property type="term" value="P:membrane lipid metabolic process"/>
    <property type="evidence" value="ECO:0007669"/>
    <property type="project" value="TreeGrafter"/>
</dbReference>
<sequence length="270" mass="31204">MPAQRRQPLRYIAFNLAYVAFVIFLNTLILPPLMALMQPIVRDHGLAIPLAFPDGAGWQVLQALAFFFIFDFFYYWFHRAQHTFAVAWPLHKLHHSEVSVNVTTTLRHHWLEEPLRIWLILLPVGLLFDQKPVTVGWIATGMMLIGYYVHLNIRLPLGPLTPVIAGPQWHRLHHSVEPQHTDRNFASLFPVFDLVFGTYCRPRKGEYPATGLHSAEDLNGPLRATLSPFRDWHAMFRNRREPAGEKIEQAAVERKADQQGHTDREQRVGQ</sequence>
<dbReference type="Proteomes" id="UP000198575">
    <property type="component" value="Unassembled WGS sequence"/>
</dbReference>
<dbReference type="STRING" id="578942.SAMN05216289_105215"/>
<dbReference type="GO" id="GO:0050479">
    <property type="term" value="F:glyceryl-ether monooxygenase activity"/>
    <property type="evidence" value="ECO:0007669"/>
    <property type="project" value="TreeGrafter"/>
</dbReference>
<evidence type="ECO:0000256" key="5">
    <source>
        <dbReference type="ARBA" id="ARBA00023098"/>
    </source>
</evidence>
<dbReference type="OrthoDB" id="9770329at2"/>
<dbReference type="GO" id="GO:0016020">
    <property type="term" value="C:membrane"/>
    <property type="evidence" value="ECO:0007669"/>
    <property type="project" value="GOC"/>
</dbReference>
<keyword evidence="5" id="KW-0443">Lipid metabolism</keyword>
<dbReference type="GO" id="GO:0012505">
    <property type="term" value="C:endomembrane system"/>
    <property type="evidence" value="ECO:0007669"/>
    <property type="project" value="UniProtKB-SubCell"/>
</dbReference>
<evidence type="ECO:0000256" key="4">
    <source>
        <dbReference type="ARBA" id="ARBA00023002"/>
    </source>
</evidence>
<dbReference type="Pfam" id="PF04116">
    <property type="entry name" value="FA_hydroxylase"/>
    <property type="match status" value="1"/>
</dbReference>
<dbReference type="AlphaFoldDB" id="A0A1I4WNS1"/>
<feature type="transmembrane region" description="Helical" evidence="8">
    <location>
        <begin position="12"/>
        <end position="36"/>
    </location>
</feature>
<keyword evidence="2 8" id="KW-0812">Transmembrane</keyword>
<evidence type="ECO:0000313" key="11">
    <source>
        <dbReference type="Proteomes" id="UP000198575"/>
    </source>
</evidence>
<accession>A0A1I4WNS1</accession>
<feature type="domain" description="Fatty acid hydroxylase" evidence="9">
    <location>
        <begin position="64"/>
        <end position="198"/>
    </location>
</feature>
<keyword evidence="4" id="KW-0560">Oxidoreductase</keyword>
<feature type="transmembrane region" description="Helical" evidence="8">
    <location>
        <begin position="56"/>
        <end position="77"/>
    </location>
</feature>
<dbReference type="EMBL" id="FOVF01000005">
    <property type="protein sequence ID" value="SFN15451.1"/>
    <property type="molecule type" value="Genomic_DNA"/>
</dbReference>
<keyword evidence="3 8" id="KW-1133">Transmembrane helix</keyword>
<keyword evidence="11" id="KW-1185">Reference proteome</keyword>
<dbReference type="RefSeq" id="WP_139224880.1">
    <property type="nucleotide sequence ID" value="NZ_FOVF01000005.1"/>
</dbReference>
<dbReference type="InterPro" id="IPR006694">
    <property type="entry name" value="Fatty_acid_hydroxylase"/>
</dbReference>
<dbReference type="GO" id="GO:0005506">
    <property type="term" value="F:iron ion binding"/>
    <property type="evidence" value="ECO:0007669"/>
    <property type="project" value="InterPro"/>
</dbReference>
<organism evidence="10 11">
    <name type="scientific">Dokdonella immobilis</name>
    <dbReference type="NCBI Taxonomy" id="578942"/>
    <lineage>
        <taxon>Bacteria</taxon>
        <taxon>Pseudomonadati</taxon>
        <taxon>Pseudomonadota</taxon>
        <taxon>Gammaproteobacteria</taxon>
        <taxon>Lysobacterales</taxon>
        <taxon>Rhodanobacteraceae</taxon>
        <taxon>Dokdonella</taxon>
    </lineage>
</organism>